<dbReference type="SMART" id="SM00448">
    <property type="entry name" value="REC"/>
    <property type="match status" value="1"/>
</dbReference>
<dbReference type="GO" id="GO:0000155">
    <property type="term" value="F:phosphorelay sensor kinase activity"/>
    <property type="evidence" value="ECO:0007669"/>
    <property type="project" value="InterPro"/>
</dbReference>
<comment type="caution">
    <text evidence="11">The sequence shown here is derived from an EMBL/GenBank/DDBJ whole genome shotgun (WGS) entry which is preliminary data.</text>
</comment>
<dbReference type="CDD" id="cd00130">
    <property type="entry name" value="PAS"/>
    <property type="match status" value="1"/>
</dbReference>
<name>A0A931C455_9ACTN</name>
<dbReference type="NCBIfam" id="TIGR00229">
    <property type="entry name" value="sensory_box"/>
    <property type="match status" value="1"/>
</dbReference>
<dbReference type="CDD" id="cd00075">
    <property type="entry name" value="HATPase"/>
    <property type="match status" value="1"/>
</dbReference>
<evidence type="ECO:0000313" key="11">
    <source>
        <dbReference type="EMBL" id="MBG0561047.1"/>
    </source>
</evidence>
<comment type="catalytic activity">
    <reaction evidence="1">
        <text>ATP + protein L-histidine = ADP + protein N-phospho-L-histidine.</text>
        <dbReference type="EC" id="2.7.13.3"/>
    </reaction>
</comment>
<dbReference type="InterPro" id="IPR036890">
    <property type="entry name" value="HATPase_C_sf"/>
</dbReference>
<dbReference type="InterPro" id="IPR003661">
    <property type="entry name" value="HisK_dim/P_dom"/>
</dbReference>
<dbReference type="Pfam" id="PF00072">
    <property type="entry name" value="Response_reg"/>
    <property type="match status" value="1"/>
</dbReference>
<dbReference type="InterPro" id="IPR013767">
    <property type="entry name" value="PAS_fold"/>
</dbReference>
<evidence type="ECO:0000256" key="1">
    <source>
        <dbReference type="ARBA" id="ARBA00000085"/>
    </source>
</evidence>
<feature type="domain" description="Response regulatory" evidence="10">
    <location>
        <begin position="3"/>
        <end position="118"/>
    </location>
</feature>
<dbReference type="InterPro" id="IPR000014">
    <property type="entry name" value="PAS"/>
</dbReference>
<dbReference type="InterPro" id="IPR005467">
    <property type="entry name" value="His_kinase_dom"/>
</dbReference>
<organism evidence="11 12">
    <name type="scientific">Actinoplanes aureus</name>
    <dbReference type="NCBI Taxonomy" id="2792083"/>
    <lineage>
        <taxon>Bacteria</taxon>
        <taxon>Bacillati</taxon>
        <taxon>Actinomycetota</taxon>
        <taxon>Actinomycetes</taxon>
        <taxon>Micromonosporales</taxon>
        <taxon>Micromonosporaceae</taxon>
        <taxon>Actinoplanes</taxon>
    </lineage>
</organism>
<proteinExistence type="predicted"/>
<evidence type="ECO:0000313" key="12">
    <source>
        <dbReference type="Proteomes" id="UP000598146"/>
    </source>
</evidence>
<dbReference type="Gene3D" id="1.10.287.130">
    <property type="match status" value="1"/>
</dbReference>
<dbReference type="Pfam" id="PF13185">
    <property type="entry name" value="GAF_2"/>
    <property type="match status" value="1"/>
</dbReference>
<evidence type="ECO:0000256" key="3">
    <source>
        <dbReference type="ARBA" id="ARBA00012438"/>
    </source>
</evidence>
<dbReference type="SUPFAM" id="SSF47384">
    <property type="entry name" value="Homodimeric domain of signal transducing histidine kinase"/>
    <property type="match status" value="1"/>
</dbReference>
<dbReference type="Pfam" id="PF00512">
    <property type="entry name" value="HisKA"/>
    <property type="match status" value="1"/>
</dbReference>
<dbReference type="GO" id="GO:0006355">
    <property type="term" value="P:regulation of DNA-templated transcription"/>
    <property type="evidence" value="ECO:0007669"/>
    <property type="project" value="InterPro"/>
</dbReference>
<evidence type="ECO:0000259" key="10">
    <source>
        <dbReference type="PROSITE" id="PS50110"/>
    </source>
</evidence>
<dbReference type="InterPro" id="IPR003594">
    <property type="entry name" value="HATPase_dom"/>
</dbReference>
<evidence type="ECO:0000256" key="2">
    <source>
        <dbReference type="ARBA" id="ARBA00004236"/>
    </source>
</evidence>
<evidence type="ECO:0000256" key="6">
    <source>
        <dbReference type="ARBA" id="ARBA00022777"/>
    </source>
</evidence>
<dbReference type="CDD" id="cd00082">
    <property type="entry name" value="HisKA"/>
    <property type="match status" value="1"/>
</dbReference>
<keyword evidence="4 8" id="KW-0597">Phosphoprotein</keyword>
<dbReference type="Pfam" id="PF00989">
    <property type="entry name" value="PAS"/>
    <property type="match status" value="1"/>
</dbReference>
<gene>
    <name evidence="11" type="ORF">I4J89_06180</name>
</gene>
<dbReference type="AlphaFoldDB" id="A0A931C455"/>
<dbReference type="Gene3D" id="3.40.50.2300">
    <property type="match status" value="1"/>
</dbReference>
<dbReference type="SUPFAM" id="SSF52172">
    <property type="entry name" value="CheY-like"/>
    <property type="match status" value="1"/>
</dbReference>
<dbReference type="SMART" id="SM00387">
    <property type="entry name" value="HATPase_c"/>
    <property type="match status" value="1"/>
</dbReference>
<dbReference type="Gene3D" id="3.30.450.20">
    <property type="entry name" value="PAS domain"/>
    <property type="match status" value="1"/>
</dbReference>
<reference evidence="11" key="1">
    <citation type="submission" date="2020-11" db="EMBL/GenBank/DDBJ databases">
        <title>Isolation and identification of active actinomycetes.</title>
        <authorList>
            <person name="Sun X."/>
        </authorList>
    </citation>
    <scope>NUCLEOTIDE SEQUENCE</scope>
    <source>
        <strain evidence="11">NEAU-A11</strain>
    </source>
</reference>
<dbReference type="InterPro" id="IPR003018">
    <property type="entry name" value="GAF"/>
</dbReference>
<feature type="domain" description="Histidine kinase" evidence="9">
    <location>
        <begin position="436"/>
        <end position="650"/>
    </location>
</feature>
<feature type="modified residue" description="4-aspartylphosphate" evidence="8">
    <location>
        <position position="52"/>
    </location>
</feature>
<dbReference type="PRINTS" id="PR00344">
    <property type="entry name" value="BCTRLSENSOR"/>
</dbReference>
<dbReference type="EC" id="2.7.13.3" evidence="3"/>
<evidence type="ECO:0000259" key="9">
    <source>
        <dbReference type="PROSITE" id="PS50109"/>
    </source>
</evidence>
<keyword evidence="12" id="KW-1185">Reference proteome</keyword>
<dbReference type="SUPFAM" id="SSF55785">
    <property type="entry name" value="PYP-like sensor domain (PAS domain)"/>
    <property type="match status" value="1"/>
</dbReference>
<keyword evidence="7" id="KW-0902">Two-component regulatory system</keyword>
<dbReference type="EMBL" id="JADQTO010000003">
    <property type="protein sequence ID" value="MBG0561047.1"/>
    <property type="molecule type" value="Genomic_DNA"/>
</dbReference>
<dbReference type="GO" id="GO:0005886">
    <property type="term" value="C:plasma membrane"/>
    <property type="evidence" value="ECO:0007669"/>
    <property type="project" value="UniProtKB-SubCell"/>
</dbReference>
<dbReference type="Gene3D" id="3.30.450.40">
    <property type="match status" value="1"/>
</dbReference>
<dbReference type="InterPro" id="IPR036097">
    <property type="entry name" value="HisK_dim/P_sf"/>
</dbReference>
<dbReference type="SUPFAM" id="SSF55874">
    <property type="entry name" value="ATPase domain of HSP90 chaperone/DNA topoisomerase II/histidine kinase"/>
    <property type="match status" value="1"/>
</dbReference>
<dbReference type="InterPro" id="IPR029016">
    <property type="entry name" value="GAF-like_dom_sf"/>
</dbReference>
<dbReference type="PANTHER" id="PTHR43547:SF2">
    <property type="entry name" value="HYBRID SIGNAL TRANSDUCTION HISTIDINE KINASE C"/>
    <property type="match status" value="1"/>
</dbReference>
<evidence type="ECO:0000256" key="8">
    <source>
        <dbReference type="PROSITE-ProRule" id="PRU00169"/>
    </source>
</evidence>
<accession>A0A931C455</accession>
<dbReference type="SMART" id="SM00388">
    <property type="entry name" value="HisKA"/>
    <property type="match status" value="1"/>
</dbReference>
<dbReference type="RefSeq" id="WP_196412866.1">
    <property type="nucleotide sequence ID" value="NZ_JADQTO010000003.1"/>
</dbReference>
<dbReference type="SMART" id="SM00065">
    <property type="entry name" value="GAF"/>
    <property type="match status" value="1"/>
</dbReference>
<sequence>MAAVLVVEDNPEHQAVIAEVVRRLGHDVTVASDGLAGLAAALAHRPDLVVADVDMPHLDGIRMCRALRDDPGTAGVPVVLVTAYLLPGDALLTGAEPAAIVPKPFRVRELTETLRACLETLTPPASEPATHHTAFVEAMLHSLDTGVVACDLDGRPLVVNQAVRDFFGEDARHIPVHNWISHFGLSRSDGSPLQLDELPLRRALRGEEVRHADMRAYDRHHRPHWFAVNARPMRDAAGVVLGAVAAVHDVTVDHHQHQYQRCKSKVLRALVHAPDTTRAAEAVLGAIGGELGWPYLRMWLVDEVTDRLRPAGTHTEPGVAPMVLPSSFERGAGLAGVCWARNEIVWVPDIHAADSPVLPAVAASSAYRAAGAVPVRSADKVVGVLTFFTHEHQEPEPALATLLTGISGHIGAYLERRRAEELANQLAASIGEYVALVGHELRTPLTSIGTYTDLIAESGDDTTIGEVRDLLAVIERNNARLRTLVERLLDLAALESGHAQLTVAAVDLVAVVAATVAEAGAGEPGPAIHTELPGQLIVPGDPVRLRQVAENLISNAVKYSPADSTVEVSLTTAEDTAVLTVTDAGMGIPAGERDRLFARLYRASNARHSGIPGTGLGLSLTRLIVGLHGGTISLREGERGGTVATVRLPL</sequence>
<keyword evidence="5" id="KW-0808">Transferase</keyword>
<dbReference type="SUPFAM" id="SSF55781">
    <property type="entry name" value="GAF domain-like"/>
    <property type="match status" value="1"/>
</dbReference>
<dbReference type="InterPro" id="IPR035965">
    <property type="entry name" value="PAS-like_dom_sf"/>
</dbReference>
<protein>
    <recommendedName>
        <fullName evidence="3">histidine kinase</fullName>
        <ecNumber evidence="3">2.7.13.3</ecNumber>
    </recommendedName>
</protein>
<dbReference type="InterPro" id="IPR004358">
    <property type="entry name" value="Sig_transdc_His_kin-like_C"/>
</dbReference>
<comment type="subcellular location">
    <subcellularLocation>
        <location evidence="2">Cell membrane</location>
    </subcellularLocation>
</comment>
<dbReference type="Pfam" id="PF02518">
    <property type="entry name" value="HATPase_c"/>
    <property type="match status" value="1"/>
</dbReference>
<evidence type="ECO:0000256" key="7">
    <source>
        <dbReference type="ARBA" id="ARBA00023012"/>
    </source>
</evidence>
<dbReference type="InterPro" id="IPR011006">
    <property type="entry name" value="CheY-like_superfamily"/>
</dbReference>
<keyword evidence="6" id="KW-0418">Kinase</keyword>
<dbReference type="Gene3D" id="3.30.565.10">
    <property type="entry name" value="Histidine kinase-like ATPase, C-terminal domain"/>
    <property type="match status" value="1"/>
</dbReference>
<dbReference type="Proteomes" id="UP000598146">
    <property type="component" value="Unassembled WGS sequence"/>
</dbReference>
<evidence type="ECO:0000256" key="4">
    <source>
        <dbReference type="ARBA" id="ARBA00022553"/>
    </source>
</evidence>
<dbReference type="PROSITE" id="PS50110">
    <property type="entry name" value="RESPONSE_REGULATORY"/>
    <property type="match status" value="1"/>
</dbReference>
<evidence type="ECO:0000256" key="5">
    <source>
        <dbReference type="ARBA" id="ARBA00022679"/>
    </source>
</evidence>
<dbReference type="PROSITE" id="PS50109">
    <property type="entry name" value="HIS_KIN"/>
    <property type="match status" value="1"/>
</dbReference>
<dbReference type="InterPro" id="IPR001789">
    <property type="entry name" value="Sig_transdc_resp-reg_receiver"/>
</dbReference>
<dbReference type="PANTHER" id="PTHR43547">
    <property type="entry name" value="TWO-COMPONENT HISTIDINE KINASE"/>
    <property type="match status" value="1"/>
</dbReference>